<evidence type="ECO:0000313" key="2">
    <source>
        <dbReference type="EMBL" id="VAW45810.1"/>
    </source>
</evidence>
<sequence>MTQSHKQHIQLPITTDGVSALEHLYQAVHTDSSLPSISKQMLKNYALKGGVWLSPFNHQSNKPQKNERLRRLKKILSSNDLIDFYYDPKLLNSEPSPPTLIADFKQYSVWLKPRGMLSQGSKWADHTALYRWIEMHYQPNHQNRPCWIVHRLDRATCGLMLVAHNKKMATALSQLFEQGRINKCYQANVWGVFPSTPQTFTALVQEKPAISHATLLKIFSPPSSITPISRVNIVIETGRKHQIRTHLSQAGYPIVGDRLYGGGENLQQLSPIPDLQLTAYQLNFECPVTKKQQHFCLSESQLNLHDFYSEKG</sequence>
<name>A0A3B0VZU2_9ZZZZ</name>
<dbReference type="Pfam" id="PF00849">
    <property type="entry name" value="PseudoU_synth_2"/>
    <property type="match status" value="1"/>
</dbReference>
<dbReference type="PANTHER" id="PTHR21600">
    <property type="entry name" value="MITOCHONDRIAL RNA PSEUDOURIDINE SYNTHASE"/>
    <property type="match status" value="1"/>
</dbReference>
<dbReference type="AlphaFoldDB" id="A0A3B0VZU2"/>
<dbReference type="Gene3D" id="3.30.2350.10">
    <property type="entry name" value="Pseudouridine synthase"/>
    <property type="match status" value="1"/>
</dbReference>
<dbReference type="InterPro" id="IPR050188">
    <property type="entry name" value="RluA_PseudoU_synthase"/>
</dbReference>
<dbReference type="GO" id="GO:0001522">
    <property type="term" value="P:pseudouridine synthesis"/>
    <property type="evidence" value="ECO:0007669"/>
    <property type="project" value="InterPro"/>
</dbReference>
<dbReference type="CDD" id="cd02869">
    <property type="entry name" value="PseudoU_synth_RluA_like"/>
    <property type="match status" value="1"/>
</dbReference>
<dbReference type="GO" id="GO:0009982">
    <property type="term" value="F:pseudouridine synthase activity"/>
    <property type="evidence" value="ECO:0007669"/>
    <property type="project" value="InterPro"/>
</dbReference>
<feature type="domain" description="Pseudouridine synthase RsuA/RluA-like" evidence="1">
    <location>
        <begin position="106"/>
        <end position="249"/>
    </location>
</feature>
<dbReference type="GO" id="GO:0003723">
    <property type="term" value="F:RNA binding"/>
    <property type="evidence" value="ECO:0007669"/>
    <property type="project" value="InterPro"/>
</dbReference>
<dbReference type="InterPro" id="IPR006145">
    <property type="entry name" value="PsdUridine_synth_RsuA/RluA"/>
</dbReference>
<dbReference type="InterPro" id="IPR006224">
    <property type="entry name" value="PsdUridine_synth_RluA-like_CS"/>
</dbReference>
<proteinExistence type="predicted"/>
<dbReference type="InterPro" id="IPR020103">
    <property type="entry name" value="PsdUridine_synth_cat_dom_sf"/>
</dbReference>
<protein>
    <submittedName>
        <fullName evidence="2">Pseudouridine synthase</fullName>
    </submittedName>
</protein>
<dbReference type="EMBL" id="UOFC01000077">
    <property type="protein sequence ID" value="VAW45810.1"/>
    <property type="molecule type" value="Genomic_DNA"/>
</dbReference>
<dbReference type="PROSITE" id="PS01129">
    <property type="entry name" value="PSI_RLU"/>
    <property type="match status" value="1"/>
</dbReference>
<reference evidence="2" key="1">
    <citation type="submission" date="2018-06" db="EMBL/GenBank/DDBJ databases">
        <authorList>
            <person name="Zhirakovskaya E."/>
        </authorList>
    </citation>
    <scope>NUCLEOTIDE SEQUENCE</scope>
</reference>
<organism evidence="2">
    <name type="scientific">hydrothermal vent metagenome</name>
    <dbReference type="NCBI Taxonomy" id="652676"/>
    <lineage>
        <taxon>unclassified sequences</taxon>
        <taxon>metagenomes</taxon>
        <taxon>ecological metagenomes</taxon>
    </lineage>
</organism>
<dbReference type="SUPFAM" id="SSF55120">
    <property type="entry name" value="Pseudouridine synthase"/>
    <property type="match status" value="1"/>
</dbReference>
<gene>
    <name evidence="2" type="ORF">MNBD_GAMMA03-1063</name>
</gene>
<evidence type="ECO:0000259" key="1">
    <source>
        <dbReference type="Pfam" id="PF00849"/>
    </source>
</evidence>
<accession>A0A3B0VZU2</accession>